<dbReference type="CDD" id="cd08977">
    <property type="entry name" value="SusD"/>
    <property type="match status" value="1"/>
</dbReference>
<dbReference type="Pfam" id="PF07980">
    <property type="entry name" value="SusD_RagB"/>
    <property type="match status" value="1"/>
</dbReference>
<accession>A0ABW5UBK0</accession>
<dbReference type="InterPro" id="IPR012944">
    <property type="entry name" value="SusD_RagB_dom"/>
</dbReference>
<evidence type="ECO:0000313" key="9">
    <source>
        <dbReference type="Proteomes" id="UP001597418"/>
    </source>
</evidence>
<evidence type="ECO:0000259" key="7">
    <source>
        <dbReference type="Pfam" id="PF14322"/>
    </source>
</evidence>
<name>A0ABW5UBK0_9SPHI</name>
<evidence type="ECO:0000256" key="1">
    <source>
        <dbReference type="ARBA" id="ARBA00004442"/>
    </source>
</evidence>
<proteinExistence type="inferred from homology"/>
<keyword evidence="9" id="KW-1185">Reference proteome</keyword>
<dbReference type="Gene3D" id="1.25.40.390">
    <property type="match status" value="1"/>
</dbReference>
<comment type="similarity">
    <text evidence="2">Belongs to the SusD family.</text>
</comment>
<evidence type="ECO:0000259" key="6">
    <source>
        <dbReference type="Pfam" id="PF07980"/>
    </source>
</evidence>
<dbReference type="SUPFAM" id="SSF48452">
    <property type="entry name" value="TPR-like"/>
    <property type="match status" value="1"/>
</dbReference>
<reference evidence="9" key="1">
    <citation type="journal article" date="2019" name="Int. J. Syst. Evol. Microbiol.">
        <title>The Global Catalogue of Microorganisms (GCM) 10K type strain sequencing project: providing services to taxonomists for standard genome sequencing and annotation.</title>
        <authorList>
            <consortium name="The Broad Institute Genomics Platform"/>
            <consortium name="The Broad Institute Genome Sequencing Center for Infectious Disease"/>
            <person name="Wu L."/>
            <person name="Ma J."/>
        </authorList>
    </citation>
    <scope>NUCLEOTIDE SEQUENCE [LARGE SCALE GENOMIC DNA]</scope>
    <source>
        <strain evidence="9">KCTC 42247</strain>
    </source>
</reference>
<dbReference type="Proteomes" id="UP001597418">
    <property type="component" value="Unassembled WGS sequence"/>
</dbReference>
<sequence length="486" mass="54327">MKPIIIALIVLATTWCTSCSTDLDEIPEDFISRVNFYQNETDALGAIAGAYSSFGIDYYNINYYLLLELHADYIEGRGSQAPISNFSQVLDNAGIGRAATGWSVLYQSINRANAVLDNVPGIENMSDNVKKRIVAEARFIRAMAYFNLVKAWGAVPIRLHEARDLSALAAPREPEEQVYALIVEDLELAQNDLPTSVGAETGRASVGAAKLLLANVYLTLGEWAKAASKAEEVINSGTYALVEVDQPDDFYKIFATQTCSEDIFSVHHSENRFSEIPLYLHRGDTPPYNYSSRGFWAWIPKTNSFIGNSWDDNDMRKPFNLYTKHLDRNGNEVNLPSTSPILFKKFISNRAGLNVYSLPILRYAEAYLVYAEAAALASQSVTPLALERLNVIKRRAYGYPLNTASPVDYASIGDVNAFRNIVLQERGYEFLLEAKRWWDLKRTGKVQEAFQAVGKSYIPERMLLPLPENEINSNPALTHADQNPGY</sequence>
<comment type="caution">
    <text evidence="8">The sequence shown here is derived from an EMBL/GenBank/DDBJ whole genome shotgun (WGS) entry which is preliminary data.</text>
</comment>
<feature type="domain" description="SusD-like N-terminal" evidence="7">
    <location>
        <begin position="97"/>
        <end position="218"/>
    </location>
</feature>
<feature type="domain" description="RagB/SusD" evidence="6">
    <location>
        <begin position="343"/>
        <end position="486"/>
    </location>
</feature>
<protein>
    <submittedName>
        <fullName evidence="8">RagB/SusD family nutrient uptake outer membrane protein</fullName>
    </submittedName>
</protein>
<evidence type="ECO:0000256" key="4">
    <source>
        <dbReference type="ARBA" id="ARBA00023136"/>
    </source>
</evidence>
<gene>
    <name evidence="8" type="ORF">ACFSQ6_01565</name>
</gene>
<keyword evidence="5" id="KW-0998">Cell outer membrane</keyword>
<dbReference type="InterPro" id="IPR011990">
    <property type="entry name" value="TPR-like_helical_dom_sf"/>
</dbReference>
<dbReference type="EMBL" id="JBHUMB010000005">
    <property type="protein sequence ID" value="MFD2742077.1"/>
    <property type="molecule type" value="Genomic_DNA"/>
</dbReference>
<keyword evidence="3" id="KW-0732">Signal</keyword>
<evidence type="ECO:0000313" key="8">
    <source>
        <dbReference type="EMBL" id="MFD2742077.1"/>
    </source>
</evidence>
<organism evidence="8 9">
    <name type="scientific">Sphingobacterium populi</name>
    <dbReference type="NCBI Taxonomy" id="1812824"/>
    <lineage>
        <taxon>Bacteria</taxon>
        <taxon>Pseudomonadati</taxon>
        <taxon>Bacteroidota</taxon>
        <taxon>Sphingobacteriia</taxon>
        <taxon>Sphingobacteriales</taxon>
        <taxon>Sphingobacteriaceae</taxon>
        <taxon>Sphingobacterium</taxon>
    </lineage>
</organism>
<keyword evidence="4" id="KW-0472">Membrane</keyword>
<dbReference type="RefSeq" id="WP_066753445.1">
    <property type="nucleotide sequence ID" value="NZ_JBHUMB010000005.1"/>
</dbReference>
<dbReference type="Pfam" id="PF14322">
    <property type="entry name" value="SusD-like_3"/>
    <property type="match status" value="1"/>
</dbReference>
<evidence type="ECO:0000256" key="2">
    <source>
        <dbReference type="ARBA" id="ARBA00006275"/>
    </source>
</evidence>
<evidence type="ECO:0000256" key="5">
    <source>
        <dbReference type="ARBA" id="ARBA00023237"/>
    </source>
</evidence>
<dbReference type="InterPro" id="IPR033985">
    <property type="entry name" value="SusD-like_N"/>
</dbReference>
<comment type="subcellular location">
    <subcellularLocation>
        <location evidence="1">Cell outer membrane</location>
    </subcellularLocation>
</comment>
<evidence type="ECO:0000256" key="3">
    <source>
        <dbReference type="ARBA" id="ARBA00022729"/>
    </source>
</evidence>